<feature type="signal peptide" evidence="1">
    <location>
        <begin position="1"/>
        <end position="23"/>
    </location>
</feature>
<dbReference type="Proteomes" id="UP000012317">
    <property type="component" value="Unassembled WGS sequence"/>
</dbReference>
<evidence type="ECO:0000313" key="2">
    <source>
        <dbReference type="EMBL" id="EMY81419.1"/>
    </source>
</evidence>
<proteinExistence type="predicted"/>
<gene>
    <name evidence="2" type="ORF">pgond44_06190</name>
</gene>
<organism evidence="2 3">
    <name type="scientific">Psychroflexus gondwanensis ACAM 44</name>
    <dbReference type="NCBI Taxonomy" id="1189619"/>
    <lineage>
        <taxon>Bacteria</taxon>
        <taxon>Pseudomonadati</taxon>
        <taxon>Bacteroidota</taxon>
        <taxon>Flavobacteriia</taxon>
        <taxon>Flavobacteriales</taxon>
        <taxon>Flavobacteriaceae</taxon>
        <taxon>Psychroflexus</taxon>
    </lineage>
</organism>
<feature type="chain" id="PRO_5004113365" description="DUF4294 domain-containing protein" evidence="1">
    <location>
        <begin position="24"/>
        <end position="243"/>
    </location>
</feature>
<comment type="caution">
    <text evidence="2">The sequence shown here is derived from an EMBL/GenBank/DDBJ whole genome shotgun (WGS) entry which is preliminary data.</text>
</comment>
<dbReference type="eggNOG" id="ENOG502Z7JA">
    <property type="taxonomic scope" value="Bacteria"/>
</dbReference>
<evidence type="ECO:0000256" key="1">
    <source>
        <dbReference type="SAM" id="SignalP"/>
    </source>
</evidence>
<dbReference type="AlphaFoldDB" id="N1WWC9"/>
<reference evidence="2 3" key="1">
    <citation type="journal article" date="2014" name="Genome Biol. Evol.">
        <title>Extensive gene acquisition in the extremely psychrophilic bacterial species Psychroflexus torquis and the link to sea-ice ecosystem specialism.</title>
        <authorList>
            <person name="Feng S."/>
            <person name="Powell S.M."/>
            <person name="Wilson R."/>
            <person name="Bowman J.P."/>
        </authorList>
    </citation>
    <scope>NUCLEOTIDE SEQUENCE [LARGE SCALE GENOMIC DNA]</scope>
    <source>
        <strain evidence="2 3">ACAM 44</strain>
    </source>
</reference>
<name>N1WWC9_9FLAO</name>
<dbReference type="STRING" id="1189619.pgond44_06190"/>
<dbReference type="Pfam" id="PF14127">
    <property type="entry name" value="DUF4294"/>
    <property type="match status" value="1"/>
</dbReference>
<keyword evidence="1" id="KW-0732">Signal</keyword>
<dbReference type="EMBL" id="APLF01000005">
    <property type="protein sequence ID" value="EMY81419.1"/>
    <property type="molecule type" value="Genomic_DNA"/>
</dbReference>
<sequence>MINHFILKLAIAFFLFAGVSVSAQETKYQDTLTSSNQQYLIIGQDTSWVSEVELEEVIIYPKLKFKSRDDFRDYLILKRKTKKVWPYVKLASERFETLNKRLSSIESKRSKRQYTRVIQRYVEEEFTDELKKLTKTEGQILVKLIHRQTGITTFDLVKDLHSGWRAFWYNTTASLFSISLKEEFNPSEIKEDFYIEDILQREFQSEHLERQSPKFEINLMDLMEKWQKESGLIAPSAIRSNRY</sequence>
<keyword evidence="3" id="KW-1185">Reference proteome</keyword>
<dbReference type="RefSeq" id="WP_003438495.1">
    <property type="nucleotide sequence ID" value="NZ_APLF01000005.1"/>
</dbReference>
<accession>N1WWC9</accession>
<dbReference type="PATRIC" id="fig|1189619.4.peg.1281"/>
<evidence type="ECO:0008006" key="4">
    <source>
        <dbReference type="Google" id="ProtNLM"/>
    </source>
</evidence>
<protein>
    <recommendedName>
        <fullName evidence="4">DUF4294 domain-containing protein</fullName>
    </recommendedName>
</protein>
<dbReference type="InterPro" id="IPR025636">
    <property type="entry name" value="DUF4294"/>
</dbReference>
<evidence type="ECO:0000313" key="3">
    <source>
        <dbReference type="Proteomes" id="UP000012317"/>
    </source>
</evidence>